<evidence type="ECO:0000256" key="2">
    <source>
        <dbReference type="ARBA" id="ARBA00004167"/>
    </source>
</evidence>
<dbReference type="CDD" id="cd11072">
    <property type="entry name" value="CYP71-like"/>
    <property type="match status" value="1"/>
</dbReference>
<keyword evidence="11" id="KW-0472">Membrane</keyword>
<evidence type="ECO:0000256" key="4">
    <source>
        <dbReference type="ARBA" id="ARBA00022617"/>
    </source>
</evidence>
<accession>A0A1W7HBT6</accession>
<comment type="subcellular location">
    <subcellularLocation>
        <location evidence="2">Membrane</location>
        <topology evidence="2">Single-pass membrane protein</topology>
    </subcellularLocation>
</comment>
<dbReference type="GO" id="GO:0016705">
    <property type="term" value="F:oxidoreductase activity, acting on paired donors, with incorporation or reduction of molecular oxygen"/>
    <property type="evidence" value="ECO:0007669"/>
    <property type="project" value="InterPro"/>
</dbReference>
<evidence type="ECO:0000256" key="10">
    <source>
        <dbReference type="RuleBase" id="RU000461"/>
    </source>
</evidence>
<keyword evidence="11" id="KW-1133">Transmembrane helix</keyword>
<keyword evidence="11" id="KW-0812">Transmembrane</keyword>
<evidence type="ECO:0000313" key="12">
    <source>
        <dbReference type="EMBL" id="BAX34709.1"/>
    </source>
</evidence>
<evidence type="ECO:0000256" key="7">
    <source>
        <dbReference type="ARBA" id="ARBA00023004"/>
    </source>
</evidence>
<evidence type="ECO:0000256" key="1">
    <source>
        <dbReference type="ARBA" id="ARBA00001971"/>
    </source>
</evidence>
<dbReference type="PRINTS" id="PR00463">
    <property type="entry name" value="EP450I"/>
</dbReference>
<feature type="transmembrane region" description="Helical" evidence="11">
    <location>
        <begin position="21"/>
        <end position="45"/>
    </location>
</feature>
<name>A0A1W7HBT6_SCODU</name>
<evidence type="ECO:0000256" key="9">
    <source>
        <dbReference type="PIRSR" id="PIRSR602401-1"/>
    </source>
</evidence>
<dbReference type="PROSITE" id="PS00086">
    <property type="entry name" value="CYTOCHROME_P450"/>
    <property type="match status" value="1"/>
</dbReference>
<dbReference type="GO" id="GO:0005506">
    <property type="term" value="F:iron ion binding"/>
    <property type="evidence" value="ECO:0007669"/>
    <property type="project" value="InterPro"/>
</dbReference>
<organism evidence="12">
    <name type="scientific">Scoparia dulcis</name>
    <name type="common">Sweet broom</name>
    <name type="synonym">Capraria dulcis</name>
    <dbReference type="NCBI Taxonomy" id="107240"/>
    <lineage>
        <taxon>Eukaryota</taxon>
        <taxon>Viridiplantae</taxon>
        <taxon>Streptophyta</taxon>
        <taxon>Embryophyta</taxon>
        <taxon>Tracheophyta</taxon>
        <taxon>Spermatophyta</taxon>
        <taxon>Magnoliopsida</taxon>
        <taxon>eudicotyledons</taxon>
        <taxon>Gunneridae</taxon>
        <taxon>Pentapetalae</taxon>
        <taxon>asterids</taxon>
        <taxon>lamiids</taxon>
        <taxon>Lamiales</taxon>
        <taxon>Plantaginaceae</taxon>
        <taxon>Gratioleae</taxon>
        <taxon>Scoparia</taxon>
    </lineage>
</organism>
<dbReference type="GO" id="GO:0020037">
    <property type="term" value="F:heme binding"/>
    <property type="evidence" value="ECO:0007669"/>
    <property type="project" value="InterPro"/>
</dbReference>
<keyword evidence="6 10" id="KW-0560">Oxidoreductase</keyword>
<sequence length="523" mass="59560">METILKFQSMIHQHVFSFPNIVAYPFILPALTSFIFLWFVTKWLYKLSGNKKNLPPSPPKLPILGNMHQLGSLPHQNLQSLAKKHGPVMLLQFGNVSTLIISSSDAAREIMKTHDLTFSNRPKSKVSERLLYNYKDVSVAPYGEYWRQLKSICVLQLLSNKRVQSFHAIREEETAMFINKIREASYSRSPVNLSEMFTQITNNVVCRSALGRKYGEGDDGKRFLFLLREFLEVLGTFSIGDFVPWLSWLNRVNGFDARVDKVVKEMDEFLEGVIRERLEISPEQKDLQGKNAENFVDILLGIYRENSTGVSFDRDSIKAIILDVFSAGTDTTSTVIEWAMTELLRHPECMKKLQNEVRGIIKDKQDITERDIEKMHYLKAVIKETLRCHTPIPLLVPRVASKDVKIMGYDVSAGTMVITNAWAIGRDPLIWDEPEKFNPERFFNCSIDYKGLDFELIPFGAGRRSCPGIAFAIASNELVLANLVKEFDWELPDGGNGKDINMLELPGVTIRRLVPLAAIPIRV</sequence>
<evidence type="ECO:0000256" key="6">
    <source>
        <dbReference type="ARBA" id="ARBA00023002"/>
    </source>
</evidence>
<evidence type="ECO:0000256" key="3">
    <source>
        <dbReference type="ARBA" id="ARBA00010617"/>
    </source>
</evidence>
<keyword evidence="5 9" id="KW-0479">Metal-binding</keyword>
<proteinExistence type="evidence at transcript level"/>
<dbReference type="PANTHER" id="PTHR47955:SF15">
    <property type="entry name" value="CYTOCHROME P450 71A2-LIKE"/>
    <property type="match status" value="1"/>
</dbReference>
<reference evidence="12" key="1">
    <citation type="journal article" date="2017" name="Sci. Rep.">
        <title>Elucidation of terpenoid metabolism in Scoparia dulcis by RNA-seq analysis.</title>
        <authorList>
            <person name="Yamamura Y."/>
            <person name="Kurosaki F."/>
            <person name="Lee J.B."/>
        </authorList>
    </citation>
    <scope>NUCLEOTIDE SEQUENCE</scope>
    <source>
        <tissue evidence="12">Mixture of leaf and root</tissue>
    </source>
</reference>
<dbReference type="InterPro" id="IPR017972">
    <property type="entry name" value="Cyt_P450_CS"/>
</dbReference>
<keyword evidence="8 10" id="KW-0503">Monooxygenase</keyword>
<dbReference type="GO" id="GO:0016020">
    <property type="term" value="C:membrane"/>
    <property type="evidence" value="ECO:0007669"/>
    <property type="project" value="UniProtKB-SubCell"/>
</dbReference>
<comment type="similarity">
    <text evidence="3 10">Belongs to the cytochrome P450 family.</text>
</comment>
<dbReference type="PRINTS" id="PR00385">
    <property type="entry name" value="P450"/>
</dbReference>
<dbReference type="Gene3D" id="1.10.630.10">
    <property type="entry name" value="Cytochrome P450"/>
    <property type="match status" value="1"/>
</dbReference>
<feature type="binding site" description="axial binding residue" evidence="9">
    <location>
        <position position="466"/>
    </location>
    <ligand>
        <name>heme</name>
        <dbReference type="ChEBI" id="CHEBI:30413"/>
    </ligand>
    <ligandPart>
        <name>Fe</name>
        <dbReference type="ChEBI" id="CHEBI:18248"/>
    </ligandPart>
</feature>
<dbReference type="GO" id="GO:0004497">
    <property type="term" value="F:monooxygenase activity"/>
    <property type="evidence" value="ECO:0007669"/>
    <property type="project" value="UniProtKB-KW"/>
</dbReference>
<evidence type="ECO:0000256" key="5">
    <source>
        <dbReference type="ARBA" id="ARBA00022723"/>
    </source>
</evidence>
<dbReference type="Pfam" id="PF00067">
    <property type="entry name" value="p450"/>
    <property type="match status" value="1"/>
</dbReference>
<dbReference type="PANTHER" id="PTHR47955">
    <property type="entry name" value="CYTOCHROME P450 FAMILY 71 PROTEIN"/>
    <property type="match status" value="1"/>
</dbReference>
<dbReference type="AlphaFoldDB" id="A0A1W7HBT6"/>
<keyword evidence="7 9" id="KW-0408">Iron</keyword>
<dbReference type="InterPro" id="IPR002401">
    <property type="entry name" value="Cyt_P450_E_grp-I"/>
</dbReference>
<dbReference type="FunFam" id="1.10.630.10:FF:000011">
    <property type="entry name" value="Cytochrome P450 83B1"/>
    <property type="match status" value="1"/>
</dbReference>
<evidence type="ECO:0000256" key="8">
    <source>
        <dbReference type="ARBA" id="ARBA00023033"/>
    </source>
</evidence>
<dbReference type="InterPro" id="IPR001128">
    <property type="entry name" value="Cyt_P450"/>
</dbReference>
<evidence type="ECO:0000256" key="11">
    <source>
        <dbReference type="SAM" id="Phobius"/>
    </source>
</evidence>
<keyword evidence="4 9" id="KW-0349">Heme</keyword>
<comment type="cofactor">
    <cofactor evidence="1 9">
        <name>heme</name>
        <dbReference type="ChEBI" id="CHEBI:30413"/>
    </cofactor>
</comment>
<dbReference type="InterPro" id="IPR036396">
    <property type="entry name" value="Cyt_P450_sf"/>
</dbReference>
<protein>
    <submittedName>
        <fullName evidence="12">Cytochrome P450</fullName>
    </submittedName>
</protein>
<dbReference type="SUPFAM" id="SSF48264">
    <property type="entry name" value="Cytochrome P450"/>
    <property type="match status" value="1"/>
</dbReference>
<dbReference type="EMBL" id="FX983084">
    <property type="protein sequence ID" value="BAX34709.1"/>
    <property type="molecule type" value="mRNA"/>
</dbReference>